<dbReference type="OrthoDB" id="10564518at2759"/>
<dbReference type="PANTHER" id="PTHR39961:SF1">
    <property type="entry name" value="DUF458 DOMAIN-CONTAINING PROTEIN"/>
    <property type="match status" value="1"/>
</dbReference>
<comment type="caution">
    <text evidence="2">The sequence shown here is derived from an EMBL/GenBank/DDBJ whole genome shotgun (WGS) entry which is preliminary data.</text>
</comment>
<sequence>MKDDQLTLSSERQQQQHQDGPVAWRWISGDGRRNSWMDVLSHTHLAEQTRNNVEVHVACDSAVQGRFVVFATVVCVIAKGQAGRYFYSRLIEEKRQYPVLQTRLLREVQLSLDTAEALKLEDVAVAQVHCDSNTDPGAKSTEHTRMLTGYIQSMGCMSSAPQLHHLRRGAIRTRNAPRPDPRFDTAAALDICADEYMVKPEAWATMVADRHSRGFVRHSRAIRRRREPQYAA</sequence>
<name>A0A0M0JRV1_9EUKA</name>
<dbReference type="PANTHER" id="PTHR39961">
    <property type="entry name" value="HYPOTHETICAL CYTOSOLIC PROTEIN"/>
    <property type="match status" value="1"/>
</dbReference>
<dbReference type="EMBL" id="JWZX01002487">
    <property type="protein sequence ID" value="KOO28958.1"/>
    <property type="molecule type" value="Genomic_DNA"/>
</dbReference>
<proteinExistence type="predicted"/>
<dbReference type="Proteomes" id="UP000037460">
    <property type="component" value="Unassembled WGS sequence"/>
</dbReference>
<dbReference type="InterPro" id="IPR007405">
    <property type="entry name" value="Phage_KVP40_Orf299"/>
</dbReference>
<reference evidence="3" key="1">
    <citation type="journal article" date="2015" name="PLoS Genet.">
        <title>Genome Sequence and Transcriptome Analyses of Chrysochromulina tobin: Metabolic Tools for Enhanced Algal Fitness in the Prominent Order Prymnesiales (Haptophyceae).</title>
        <authorList>
            <person name="Hovde B.T."/>
            <person name="Deodato C.R."/>
            <person name="Hunsperger H.M."/>
            <person name="Ryken S.A."/>
            <person name="Yost W."/>
            <person name="Jha R.K."/>
            <person name="Patterson J."/>
            <person name="Monnat R.J. Jr."/>
            <person name="Barlow S.B."/>
            <person name="Starkenburg S.R."/>
            <person name="Cattolico R.A."/>
        </authorList>
    </citation>
    <scope>NUCLEOTIDE SEQUENCE</scope>
    <source>
        <strain evidence="3">CCMP291</strain>
    </source>
</reference>
<keyword evidence="3" id="KW-1185">Reference proteome</keyword>
<evidence type="ECO:0000313" key="3">
    <source>
        <dbReference type="Proteomes" id="UP000037460"/>
    </source>
</evidence>
<dbReference type="AlphaFoldDB" id="A0A0M0JRV1"/>
<feature type="compositionally biased region" description="Polar residues" evidence="1">
    <location>
        <begin position="1"/>
        <end position="18"/>
    </location>
</feature>
<feature type="region of interest" description="Disordered" evidence="1">
    <location>
        <begin position="1"/>
        <end position="20"/>
    </location>
</feature>
<gene>
    <name evidence="2" type="ORF">Ctob_006484</name>
</gene>
<dbReference type="Pfam" id="PF04308">
    <property type="entry name" value="RNaseH_like"/>
    <property type="match status" value="1"/>
</dbReference>
<protein>
    <submittedName>
        <fullName evidence="2">Uncharacterized protein</fullName>
    </submittedName>
</protein>
<evidence type="ECO:0000313" key="2">
    <source>
        <dbReference type="EMBL" id="KOO28958.1"/>
    </source>
</evidence>
<accession>A0A0M0JRV1</accession>
<organism evidence="2 3">
    <name type="scientific">Chrysochromulina tobinii</name>
    <dbReference type="NCBI Taxonomy" id="1460289"/>
    <lineage>
        <taxon>Eukaryota</taxon>
        <taxon>Haptista</taxon>
        <taxon>Haptophyta</taxon>
        <taxon>Prymnesiophyceae</taxon>
        <taxon>Prymnesiales</taxon>
        <taxon>Chrysochromulinaceae</taxon>
        <taxon>Chrysochromulina</taxon>
    </lineage>
</organism>
<evidence type="ECO:0000256" key="1">
    <source>
        <dbReference type="SAM" id="MobiDB-lite"/>
    </source>
</evidence>